<proteinExistence type="predicted"/>
<dbReference type="OrthoDB" id="7849141at2"/>
<name>X7FC12_9RHOB</name>
<feature type="chain" id="PRO_5004980294" evidence="1">
    <location>
        <begin position="21"/>
        <end position="135"/>
    </location>
</feature>
<sequence length="135" mass="14290">MKVLALVALVAGALPLPASAAELLVCELRQYGGGNWIPEALFIGREVGAETAIVSDTVVLQFNAGPVGARVAADNAARTTYVWSIAVRDRGGTYAPSMLYRATYLKATGRMEISATPAGFDTRFQGGGTCQRRLR</sequence>
<protein>
    <submittedName>
        <fullName evidence="2">Uncharacterized protein</fullName>
    </submittedName>
</protein>
<organism evidence="2 3">
    <name type="scientific">Roseivivax isoporae LMG 25204</name>
    <dbReference type="NCBI Taxonomy" id="1449351"/>
    <lineage>
        <taxon>Bacteria</taxon>
        <taxon>Pseudomonadati</taxon>
        <taxon>Pseudomonadota</taxon>
        <taxon>Alphaproteobacteria</taxon>
        <taxon>Rhodobacterales</taxon>
        <taxon>Roseobacteraceae</taxon>
        <taxon>Roseivivax</taxon>
    </lineage>
</organism>
<gene>
    <name evidence="2" type="ORF">RISW2_23770</name>
</gene>
<evidence type="ECO:0000256" key="1">
    <source>
        <dbReference type="SAM" id="SignalP"/>
    </source>
</evidence>
<accession>X7FC12</accession>
<dbReference type="EMBL" id="JAME01000009">
    <property type="protein sequence ID" value="ETX29559.1"/>
    <property type="molecule type" value="Genomic_DNA"/>
</dbReference>
<reference evidence="2 3" key="1">
    <citation type="submission" date="2014-01" db="EMBL/GenBank/DDBJ databases">
        <title>Roseivivax isoporae LMG 25204 Genome Sequencing.</title>
        <authorList>
            <person name="Lai Q."/>
            <person name="Li G."/>
            <person name="Shao Z."/>
        </authorList>
    </citation>
    <scope>NUCLEOTIDE SEQUENCE [LARGE SCALE GENOMIC DNA]</scope>
    <source>
        <strain evidence="2 3">LMG 25204</strain>
    </source>
</reference>
<dbReference type="STRING" id="1449351.RISW2_23770"/>
<comment type="caution">
    <text evidence="2">The sequence shown here is derived from an EMBL/GenBank/DDBJ whole genome shotgun (WGS) entry which is preliminary data.</text>
</comment>
<evidence type="ECO:0000313" key="3">
    <source>
        <dbReference type="Proteomes" id="UP000023430"/>
    </source>
</evidence>
<keyword evidence="1" id="KW-0732">Signal</keyword>
<dbReference type="RefSeq" id="WP_043768883.1">
    <property type="nucleotide sequence ID" value="NZ_JAME01000009.1"/>
</dbReference>
<dbReference type="AlphaFoldDB" id="X7FC12"/>
<feature type="signal peptide" evidence="1">
    <location>
        <begin position="1"/>
        <end position="20"/>
    </location>
</feature>
<keyword evidence="3" id="KW-1185">Reference proteome</keyword>
<evidence type="ECO:0000313" key="2">
    <source>
        <dbReference type="EMBL" id="ETX29559.1"/>
    </source>
</evidence>
<dbReference type="Proteomes" id="UP000023430">
    <property type="component" value="Unassembled WGS sequence"/>
</dbReference>
<dbReference type="eggNOG" id="ENOG5033K5I">
    <property type="taxonomic scope" value="Bacteria"/>
</dbReference>